<dbReference type="AlphaFoldDB" id="A0A1I1ZK14"/>
<dbReference type="InterPro" id="IPR010994">
    <property type="entry name" value="RuvA_2-like"/>
</dbReference>
<dbReference type="Pfam" id="PF12836">
    <property type="entry name" value="HHH_3"/>
    <property type="match status" value="1"/>
</dbReference>
<evidence type="ECO:0000256" key="1">
    <source>
        <dbReference type="SAM" id="MobiDB-lite"/>
    </source>
</evidence>
<proteinExistence type="predicted"/>
<evidence type="ECO:0000256" key="2">
    <source>
        <dbReference type="SAM" id="SignalP"/>
    </source>
</evidence>
<dbReference type="RefSeq" id="WP_092936667.1">
    <property type="nucleotide sequence ID" value="NZ_FONX01000001.1"/>
</dbReference>
<feature type="domain" description="Helix-hairpin-helix DNA-binding motif class 1" evidence="3">
    <location>
        <begin position="62"/>
        <end position="81"/>
    </location>
</feature>
<dbReference type="InterPro" id="IPR003583">
    <property type="entry name" value="Hlx-hairpin-Hlx_DNA-bd_motif"/>
</dbReference>
<accession>A0A1I1ZK14</accession>
<feature type="chain" id="PRO_5011532204" evidence="2">
    <location>
        <begin position="22"/>
        <end position="119"/>
    </location>
</feature>
<evidence type="ECO:0000259" key="3">
    <source>
        <dbReference type="SMART" id="SM00278"/>
    </source>
</evidence>
<dbReference type="Proteomes" id="UP000199119">
    <property type="component" value="Unassembled WGS sequence"/>
</dbReference>
<sequence>MHPKTLAAAILWCWAAAVHGAAPVEANLATEAQLDSVRGIGPATSARILAARRSAAFKDWNDLIARVPGIGTGTARKLSAEGLTVNGEGFADARPAPGHTPNTEPAPGSDRSAPHSPPP</sequence>
<dbReference type="EMBL" id="FONX01000001">
    <property type="protein sequence ID" value="SFE32031.1"/>
    <property type="molecule type" value="Genomic_DNA"/>
</dbReference>
<dbReference type="GO" id="GO:0003677">
    <property type="term" value="F:DNA binding"/>
    <property type="evidence" value="ECO:0007669"/>
    <property type="project" value="InterPro"/>
</dbReference>
<gene>
    <name evidence="4" type="ORF">SAMN04489711_101180</name>
</gene>
<dbReference type="GO" id="GO:0006281">
    <property type="term" value="P:DNA repair"/>
    <property type="evidence" value="ECO:0007669"/>
    <property type="project" value="InterPro"/>
</dbReference>
<dbReference type="Gene3D" id="1.10.150.320">
    <property type="entry name" value="Photosystem II 12 kDa extrinsic protein"/>
    <property type="match status" value="1"/>
</dbReference>
<reference evidence="5" key="1">
    <citation type="submission" date="2016-10" db="EMBL/GenBank/DDBJ databases">
        <authorList>
            <person name="Varghese N."/>
            <person name="Submissions S."/>
        </authorList>
    </citation>
    <scope>NUCLEOTIDE SEQUENCE [LARGE SCALE GENOMIC DNA]</scope>
    <source>
        <strain evidence="5">DSM 27981</strain>
    </source>
</reference>
<evidence type="ECO:0000313" key="5">
    <source>
        <dbReference type="Proteomes" id="UP000199119"/>
    </source>
</evidence>
<protein>
    <submittedName>
        <fullName evidence="4">Competence protein ComEA</fullName>
    </submittedName>
</protein>
<name>A0A1I1ZK14_9BURK</name>
<feature type="domain" description="Helix-hairpin-helix DNA-binding motif class 1" evidence="3">
    <location>
        <begin position="32"/>
        <end position="51"/>
    </location>
</feature>
<feature type="signal peptide" evidence="2">
    <location>
        <begin position="1"/>
        <end position="21"/>
    </location>
</feature>
<feature type="region of interest" description="Disordered" evidence="1">
    <location>
        <begin position="86"/>
        <end position="119"/>
    </location>
</feature>
<dbReference type="SUPFAM" id="SSF47781">
    <property type="entry name" value="RuvA domain 2-like"/>
    <property type="match status" value="1"/>
</dbReference>
<dbReference type="OrthoDB" id="8687931at2"/>
<evidence type="ECO:0000313" key="4">
    <source>
        <dbReference type="EMBL" id="SFE32031.1"/>
    </source>
</evidence>
<dbReference type="STRING" id="1177982.SAMN04489711_101180"/>
<organism evidence="4 5">
    <name type="scientific">Paracidovorax wautersii</name>
    <dbReference type="NCBI Taxonomy" id="1177982"/>
    <lineage>
        <taxon>Bacteria</taxon>
        <taxon>Pseudomonadati</taxon>
        <taxon>Pseudomonadota</taxon>
        <taxon>Betaproteobacteria</taxon>
        <taxon>Burkholderiales</taxon>
        <taxon>Comamonadaceae</taxon>
        <taxon>Paracidovorax</taxon>
    </lineage>
</organism>
<keyword evidence="5" id="KW-1185">Reference proteome</keyword>
<dbReference type="SMART" id="SM00278">
    <property type="entry name" value="HhH1"/>
    <property type="match status" value="2"/>
</dbReference>
<keyword evidence="2" id="KW-0732">Signal</keyword>